<keyword evidence="3" id="KW-1185">Reference proteome</keyword>
<organism evidence="2 3">
    <name type="scientific">Armillaria solidipes</name>
    <dbReference type="NCBI Taxonomy" id="1076256"/>
    <lineage>
        <taxon>Eukaryota</taxon>
        <taxon>Fungi</taxon>
        <taxon>Dikarya</taxon>
        <taxon>Basidiomycota</taxon>
        <taxon>Agaricomycotina</taxon>
        <taxon>Agaricomycetes</taxon>
        <taxon>Agaricomycetidae</taxon>
        <taxon>Agaricales</taxon>
        <taxon>Marasmiineae</taxon>
        <taxon>Physalacriaceae</taxon>
        <taxon>Armillaria</taxon>
    </lineage>
</organism>
<feature type="compositionally biased region" description="Low complexity" evidence="1">
    <location>
        <begin position="275"/>
        <end position="294"/>
    </location>
</feature>
<proteinExistence type="predicted"/>
<sequence>MAALANRHADERNTHRHCEHHDRQGELTWDDCEGSSTEAVEADVSEGMEDVEEQYWWHAHKSLACICSIEAQLCLNMEMPLVDWLDNLCHYMKHDSDNDPAEVEARLTHADADGPIWSTACPALSSVINAFCYLTDIQEHQVSHWGEFTRCRIDVNILHTNGNSLLERVCVLYVEGCDEAVETGCDTHASYIFNLFSMEWFTNYPVEGRTVVERFMAEEDKKKELQSALVAAYHKCQSLHGPQEPATHQDNGAWDLYVATMHPPQDDTLSDDDASMSGDSSYSTQSMEESSSSSNQDLTEELGGPAISWSLAMWSAKVLQAINKNEESGCWKLDLAAGRTSPVDVEQEEAWAWHEEEAQAWREWLLAQIDEMEAELEVIDNAYPIPDPPFE</sequence>
<protein>
    <submittedName>
        <fullName evidence="2">Uncharacterized protein</fullName>
    </submittedName>
</protein>
<evidence type="ECO:0000313" key="2">
    <source>
        <dbReference type="EMBL" id="PBK60110.1"/>
    </source>
</evidence>
<dbReference type="AlphaFoldDB" id="A0A2H3AR65"/>
<name>A0A2H3AR65_9AGAR</name>
<gene>
    <name evidence="2" type="ORF">ARMSODRAFT_1026893</name>
</gene>
<evidence type="ECO:0000256" key="1">
    <source>
        <dbReference type="SAM" id="MobiDB-lite"/>
    </source>
</evidence>
<dbReference type="EMBL" id="KZ293492">
    <property type="protein sequence ID" value="PBK60110.1"/>
    <property type="molecule type" value="Genomic_DNA"/>
</dbReference>
<accession>A0A2H3AR65</accession>
<reference evidence="3" key="1">
    <citation type="journal article" date="2017" name="Nat. Ecol. Evol.">
        <title>Genome expansion and lineage-specific genetic innovations in the forest pathogenic fungi Armillaria.</title>
        <authorList>
            <person name="Sipos G."/>
            <person name="Prasanna A.N."/>
            <person name="Walter M.C."/>
            <person name="O'Connor E."/>
            <person name="Balint B."/>
            <person name="Krizsan K."/>
            <person name="Kiss B."/>
            <person name="Hess J."/>
            <person name="Varga T."/>
            <person name="Slot J."/>
            <person name="Riley R."/>
            <person name="Boka B."/>
            <person name="Rigling D."/>
            <person name="Barry K."/>
            <person name="Lee J."/>
            <person name="Mihaltcheva S."/>
            <person name="LaButti K."/>
            <person name="Lipzen A."/>
            <person name="Waldron R."/>
            <person name="Moloney N.M."/>
            <person name="Sperisen C."/>
            <person name="Kredics L."/>
            <person name="Vagvoelgyi C."/>
            <person name="Patrignani A."/>
            <person name="Fitzpatrick D."/>
            <person name="Nagy I."/>
            <person name="Doyle S."/>
            <person name="Anderson J.B."/>
            <person name="Grigoriev I.V."/>
            <person name="Gueldener U."/>
            <person name="Muensterkoetter M."/>
            <person name="Nagy L.G."/>
        </authorList>
    </citation>
    <scope>NUCLEOTIDE SEQUENCE [LARGE SCALE GENOMIC DNA]</scope>
    <source>
        <strain evidence="3">28-4</strain>
    </source>
</reference>
<feature type="region of interest" description="Disordered" evidence="1">
    <location>
        <begin position="262"/>
        <end position="301"/>
    </location>
</feature>
<dbReference type="Proteomes" id="UP000218334">
    <property type="component" value="Unassembled WGS sequence"/>
</dbReference>
<evidence type="ECO:0000313" key="3">
    <source>
        <dbReference type="Proteomes" id="UP000218334"/>
    </source>
</evidence>